<reference evidence="5 6" key="1">
    <citation type="submission" date="2017-01" db="EMBL/GenBank/DDBJ databases">
        <title>Genome sequence of Rhodovulum viride JA756.</title>
        <authorList>
            <person name="Lakshmi K.V."/>
            <person name="Tushar L.D."/>
            <person name="Sasikala C."/>
            <person name="Venkataramana C."/>
        </authorList>
    </citation>
    <scope>NUCLEOTIDE SEQUENCE [LARGE SCALE GENOMIC DNA]</scope>
    <source>
        <strain evidence="5 6">JA756</strain>
    </source>
</reference>
<keyword evidence="6" id="KW-1185">Reference proteome</keyword>
<dbReference type="SUPFAM" id="SSF53474">
    <property type="entry name" value="alpha/beta-Hydrolases"/>
    <property type="match status" value="1"/>
</dbReference>
<dbReference type="SMART" id="SM00112">
    <property type="entry name" value="CA"/>
    <property type="match status" value="1"/>
</dbReference>
<dbReference type="Gene3D" id="2.150.10.10">
    <property type="entry name" value="Serralysin-like metalloprotease, C-terminal"/>
    <property type="match status" value="3"/>
</dbReference>
<evidence type="ECO:0000313" key="5">
    <source>
        <dbReference type="EMBL" id="RAP39522.1"/>
    </source>
</evidence>
<protein>
    <recommendedName>
        <fullName evidence="4">Cadherin domain-containing protein</fullName>
    </recommendedName>
</protein>
<organism evidence="5 6">
    <name type="scientific">Rhodovulum viride</name>
    <dbReference type="NCBI Taxonomy" id="1231134"/>
    <lineage>
        <taxon>Bacteria</taxon>
        <taxon>Pseudomonadati</taxon>
        <taxon>Pseudomonadota</taxon>
        <taxon>Alphaproteobacteria</taxon>
        <taxon>Rhodobacterales</taxon>
        <taxon>Paracoccaceae</taxon>
        <taxon>Rhodovulum</taxon>
    </lineage>
</organism>
<dbReference type="PROSITE" id="PS50268">
    <property type="entry name" value="CADHERIN_2"/>
    <property type="match status" value="1"/>
</dbReference>
<gene>
    <name evidence="5" type="ORF">BYZ73_20085</name>
</gene>
<dbReference type="InterPro" id="IPR011049">
    <property type="entry name" value="Serralysin-like_metalloprot_C"/>
</dbReference>
<dbReference type="SUPFAM" id="SSF141072">
    <property type="entry name" value="CalX-like"/>
    <property type="match status" value="1"/>
</dbReference>
<proteinExistence type="predicted"/>
<dbReference type="Pfam" id="PF00353">
    <property type="entry name" value="HemolysinCabind"/>
    <property type="match status" value="6"/>
</dbReference>
<dbReference type="PANTHER" id="PTHR38340:SF1">
    <property type="entry name" value="S-LAYER PROTEIN"/>
    <property type="match status" value="1"/>
</dbReference>
<dbReference type="InterPro" id="IPR038081">
    <property type="entry name" value="CalX-like_sf"/>
</dbReference>
<dbReference type="SUPFAM" id="SSF51120">
    <property type="entry name" value="beta-Roll"/>
    <property type="match status" value="4"/>
</dbReference>
<dbReference type="InterPro" id="IPR050557">
    <property type="entry name" value="RTX_toxin/Mannuronan_C5-epim"/>
</dbReference>
<evidence type="ECO:0000313" key="6">
    <source>
        <dbReference type="Proteomes" id="UP000248659"/>
    </source>
</evidence>
<dbReference type="Proteomes" id="UP000248659">
    <property type="component" value="Unassembled WGS sequence"/>
</dbReference>
<dbReference type="PROSITE" id="PS00330">
    <property type="entry name" value="HEMOLYSIN_CALCIUM"/>
    <property type="match status" value="3"/>
</dbReference>
<dbReference type="PANTHER" id="PTHR38340">
    <property type="entry name" value="S-LAYER PROTEIN"/>
    <property type="match status" value="1"/>
</dbReference>
<dbReference type="Pfam" id="PF17963">
    <property type="entry name" value="Big_9"/>
    <property type="match status" value="1"/>
</dbReference>
<evidence type="ECO:0000259" key="4">
    <source>
        <dbReference type="PROSITE" id="PS50268"/>
    </source>
</evidence>
<dbReference type="EMBL" id="MUAV01000046">
    <property type="protein sequence ID" value="RAP39522.1"/>
    <property type="molecule type" value="Genomic_DNA"/>
</dbReference>
<keyword evidence="2" id="KW-0964">Secreted</keyword>
<dbReference type="CDD" id="cd11304">
    <property type="entry name" value="Cadherin_repeat"/>
    <property type="match status" value="1"/>
</dbReference>
<dbReference type="InterPro" id="IPR029058">
    <property type="entry name" value="AB_hydrolase_fold"/>
</dbReference>
<comment type="subcellular location">
    <subcellularLocation>
        <location evidence="1">Secreted</location>
    </subcellularLocation>
</comment>
<accession>A0ABX9DB09</accession>
<evidence type="ECO:0000256" key="2">
    <source>
        <dbReference type="ARBA" id="ARBA00022525"/>
    </source>
</evidence>
<dbReference type="SUPFAM" id="SSF49313">
    <property type="entry name" value="Cadherin-like"/>
    <property type="match status" value="1"/>
</dbReference>
<feature type="region of interest" description="Disordered" evidence="3">
    <location>
        <begin position="1371"/>
        <end position="1411"/>
    </location>
</feature>
<name>A0ABX9DB09_9RHOB</name>
<dbReference type="InterPro" id="IPR018511">
    <property type="entry name" value="Hemolysin-typ_Ca-bd_CS"/>
</dbReference>
<dbReference type="InterPro" id="IPR015919">
    <property type="entry name" value="Cadherin-like_sf"/>
</dbReference>
<sequence>MSRDPLSTAKIRSGVTTQEIIDIALDNVGIDWTINGCTDFVWGVTNLAGAPFFDLSDKTLGGDPTRPDDVRYAVPHSAGIKSGTDNVGGDGWAPVYAGTSAAALKASLQPGDVVRVYAAGNSDEESLLPGGGSVAHSFVVVSVSTSGVEVVDNWNTTQIIPHSVDDIIAAFAPAGAFASAFVSRLDESYVAENFTNDLASNSYGDFSELVDTGVDGEVDLSTGSSRLFDPDAILLGSLLARASYGGSSIPDAFQGTWRGADDEFNYDDDYRGYIASLSRSSETWRLLDQFDLGMTIPLDGENFTAGGLYRSDENVGEALVAERIVNGERTVVMAFRGSDGLDAATGQTFNETVLRNYYEGMRPLINAVRLYSELNGIENVIVSGHSLGGTIADLFGLADADLFSGVNLSIVSLASAGIEPDITDYTIQLGLDLSGSTVDSTTGELTSLGFSSDVDHYFGITHSEDRVSLPVEIGPLTILLQENINADYAFTINLPNLDNSEGGGIFGAEHNSELYWTNVAALMSDAFFERLGNHQIVMGLTDYSLVSDLNGAILPSFQSYTGINNYRYCDDTGLSALLGSGGEDFILGLDGNDSLIGYADDDLLSGGAGEDQLDGRSGADALAGGAGRDDLTGGSESDVFFFDDDDYPRFASVNPDRVTDFNQGNSGVFSASEGDLIDLSGFQFATSTGFGTASTVRLRSIEASGGLPEGAILEVNTGDGIWRGIARLDNVTSAQSVWIALTDAQSTARTGTEFIVDGVGDGTSWSVSPGTQNVAEGDVTIGFTITRSGGSLEAETVYVSTVQTHGSYNDGDYVGRANVAVPFATGVATETFIVQINADAFEEAEETFGLIVQADPNDIVSTYLASATFTIEDGSTPSVSGDTYIGDGLDNTWSGTNNADLAFGNGSSDTLDGREGNDILFGGDGNDSIEGGSGDDVIVTGDGEDYVDAGSGNDYIDVRERGSRDTIIAGSGNDTIIVSSEGGSGDATVSVDGGGGVDFLIVEAGGGAETSSGYYSGYLRHKFGSDGPILTARSSFSDIETAVATGSLHHISTSQYRSTSHSWVSEENIEKIEYRGGDGEDLFLDWDVRLTTALGGGGRDTLYADWSAAMSDIVWNLTVDNDSRKTLSNGVEVQSIERVLLKTGSGNDNLVLGDQDDHVETGSGDDVIVTGDGEDYVDAGSGNDQIVYAGLRANFSMTTTGGVTTVIGATGTDTLVDVEQLVFDDQTISLVPNLPPTASPIDAGSVAENGGEVTIDLLGEAVALDSDGGTLGVANVSVTDQNGAAVVFGLTDATLTIDPTQFARALASGASTVLTVTYDVTDGQGGVTPNTGQLVVVGLGGPFTWYLDGDRDGFGVDDPTTNQTAYVEPAGTSDVAGDADDADPTVFPGAPEVNDGKDNDQDGAIDEDNTAPSLVDDGYAVHAGEVLTVAAAAGLLSNDSDADGDPIFVTSIEAPANGTINIAADGSFEYTPDAGFVGQEMLTYSVSDGTELAMAEVTIDVTNAAPTFTDAGPFAVAENTTAVGSVAAADPDGDTITYLIDAGADAAFFEIDSATGAIRFADAPDFEASADANGDNRYEVEVSASDGLASSAALVFVDIIDVEEDIGPTLILGGTDTQIFGTEGADILQPNAGTMKTTFGGGGADVFDFADTVHNGAREFRTILDYTVGEDMIDLGAGSVIHHAPAAGRVLLFIDQDFDVITVVGADSLDEISFA</sequence>
<evidence type="ECO:0000256" key="1">
    <source>
        <dbReference type="ARBA" id="ARBA00004613"/>
    </source>
</evidence>
<dbReference type="InterPro" id="IPR001343">
    <property type="entry name" value="Hemolysn_Ca-bd"/>
</dbReference>
<comment type="caution">
    <text evidence="5">The sequence shown here is derived from an EMBL/GenBank/DDBJ whole genome shotgun (WGS) entry which is preliminary data.</text>
</comment>
<feature type="region of interest" description="Disordered" evidence="3">
    <location>
        <begin position="914"/>
        <end position="933"/>
    </location>
</feature>
<feature type="domain" description="Cadherin" evidence="4">
    <location>
        <begin position="1521"/>
        <end position="1610"/>
    </location>
</feature>
<dbReference type="Gene3D" id="3.40.50.1820">
    <property type="entry name" value="alpha/beta hydrolase"/>
    <property type="match status" value="1"/>
</dbReference>
<dbReference type="Gene3D" id="2.60.40.2810">
    <property type="match status" value="1"/>
</dbReference>
<dbReference type="PRINTS" id="PR00313">
    <property type="entry name" value="CABNDNGRPT"/>
</dbReference>
<evidence type="ECO:0000256" key="3">
    <source>
        <dbReference type="SAM" id="MobiDB-lite"/>
    </source>
</evidence>
<dbReference type="InterPro" id="IPR002126">
    <property type="entry name" value="Cadherin-like_dom"/>
</dbReference>
<dbReference type="Gene3D" id="2.60.40.60">
    <property type="entry name" value="Cadherins"/>
    <property type="match status" value="1"/>
</dbReference>
<dbReference type="RefSeq" id="WP_181498132.1">
    <property type="nucleotide sequence ID" value="NZ_MUAV01000046.1"/>
</dbReference>